<dbReference type="Gene3D" id="3.40.30.10">
    <property type="entry name" value="Glutaredoxin"/>
    <property type="match status" value="1"/>
</dbReference>
<evidence type="ECO:0000313" key="2">
    <source>
        <dbReference type="EMBL" id="TGL53000.1"/>
    </source>
</evidence>
<dbReference type="Proteomes" id="UP000297609">
    <property type="component" value="Unassembled WGS sequence"/>
</dbReference>
<keyword evidence="1" id="KW-1133">Transmembrane helix</keyword>
<organism evidence="2 3">
    <name type="scientific">Leptospira kemamanensis</name>
    <dbReference type="NCBI Taxonomy" id="2484942"/>
    <lineage>
        <taxon>Bacteria</taxon>
        <taxon>Pseudomonadati</taxon>
        <taxon>Spirochaetota</taxon>
        <taxon>Spirochaetia</taxon>
        <taxon>Leptospirales</taxon>
        <taxon>Leptospiraceae</taxon>
        <taxon>Leptospira</taxon>
    </lineage>
</organism>
<protein>
    <submittedName>
        <fullName evidence="2">Uncharacterized protein</fullName>
    </submittedName>
</protein>
<evidence type="ECO:0000313" key="3">
    <source>
        <dbReference type="Proteomes" id="UP000297609"/>
    </source>
</evidence>
<keyword evidence="1" id="KW-0472">Membrane</keyword>
<evidence type="ECO:0000256" key="1">
    <source>
        <dbReference type="SAM" id="Phobius"/>
    </source>
</evidence>
<dbReference type="RefSeq" id="WP_135619274.1">
    <property type="nucleotide sequence ID" value="NZ_RQGG01000028.1"/>
</dbReference>
<dbReference type="InterPro" id="IPR036249">
    <property type="entry name" value="Thioredoxin-like_sf"/>
</dbReference>
<accession>A0A4R9JPG2</accession>
<dbReference type="SUPFAM" id="SSF52833">
    <property type="entry name" value="Thioredoxin-like"/>
    <property type="match status" value="1"/>
</dbReference>
<dbReference type="AlphaFoldDB" id="A0A4R9JPG2"/>
<dbReference type="OrthoDB" id="344884at2"/>
<comment type="caution">
    <text evidence="2">The sequence shown here is derived from an EMBL/GenBank/DDBJ whole genome shotgun (WGS) entry which is preliminary data.</text>
</comment>
<gene>
    <name evidence="2" type="ORF">EHQ59_08615</name>
</gene>
<feature type="transmembrane region" description="Helical" evidence="1">
    <location>
        <begin position="12"/>
        <end position="31"/>
    </location>
</feature>
<reference evidence="2" key="1">
    <citation type="journal article" date="2019" name="PLoS Negl. Trop. Dis.">
        <title>Revisiting the worldwide diversity of Leptospira species in the environment.</title>
        <authorList>
            <person name="Vincent A.T."/>
            <person name="Schiettekatte O."/>
            <person name="Bourhy P."/>
            <person name="Veyrier F.J."/>
            <person name="Picardeau M."/>
        </authorList>
    </citation>
    <scope>NUCLEOTIDE SEQUENCE [LARGE SCALE GENOMIC DNA]</scope>
    <source>
        <strain evidence="2">201702454</strain>
    </source>
</reference>
<keyword evidence="3" id="KW-1185">Reference proteome</keyword>
<sequence>MEVKPKLKFRILLWVVVGIVILGFSVTLQVLSSSYRKIPCDFCKHRFLTEPTSNWIIIYPGLVGCGKKCPLALEALRKFRVQFPKTSFSIYFLVTDPSESEEAIQNYLAYYQTSLEILALRPNSENEKSFYRRLGAYLPEHEVLKQRDEHGTQFFLIPPNREIVYALPKIEASDWERIQREINSQSK</sequence>
<dbReference type="EMBL" id="RQGG01000028">
    <property type="protein sequence ID" value="TGL53000.1"/>
    <property type="molecule type" value="Genomic_DNA"/>
</dbReference>
<name>A0A4R9JPG2_9LEPT</name>
<proteinExistence type="predicted"/>
<keyword evidence="1" id="KW-0812">Transmembrane</keyword>